<evidence type="ECO:0000313" key="7">
    <source>
        <dbReference type="Proteomes" id="UP000028781"/>
    </source>
</evidence>
<dbReference type="GO" id="GO:0000028">
    <property type="term" value="P:ribosomal small subunit assembly"/>
    <property type="evidence" value="ECO:0007669"/>
    <property type="project" value="TreeGrafter"/>
</dbReference>
<keyword evidence="2 5" id="KW-0689">Ribosomal protein</keyword>
<dbReference type="GO" id="GO:0006412">
    <property type="term" value="P:translation"/>
    <property type="evidence" value="ECO:0007669"/>
    <property type="project" value="UniProtKB-UniRule"/>
</dbReference>
<protein>
    <recommendedName>
        <fullName evidence="4 5">Small ribosomal subunit protein eS19</fullName>
    </recommendedName>
</protein>
<keyword evidence="7" id="KW-1185">Reference proteome</keyword>
<evidence type="ECO:0000256" key="1">
    <source>
        <dbReference type="ARBA" id="ARBA00010014"/>
    </source>
</evidence>
<accession>A0A076LC75</accession>
<dbReference type="PANTHER" id="PTHR11710">
    <property type="entry name" value="40S RIBOSOMAL PROTEIN S19"/>
    <property type="match status" value="1"/>
</dbReference>
<dbReference type="FunFam" id="1.10.10.10:FF:000449">
    <property type="entry name" value="30S ribosomal protein S19e"/>
    <property type="match status" value="1"/>
</dbReference>
<keyword evidence="3 5" id="KW-0687">Ribonucleoprotein</keyword>
<dbReference type="InterPro" id="IPR001266">
    <property type="entry name" value="Ribosomal_eS19"/>
</dbReference>
<dbReference type="NCBIfam" id="NF006811">
    <property type="entry name" value="PRK09333.1"/>
    <property type="match status" value="1"/>
</dbReference>
<dbReference type="Pfam" id="PF01090">
    <property type="entry name" value="Ribosomal_S19e"/>
    <property type="match status" value="1"/>
</dbReference>
<dbReference type="STRING" id="1301915.JH146_1208"/>
<dbReference type="InterPro" id="IPR036388">
    <property type="entry name" value="WH-like_DNA-bd_sf"/>
</dbReference>
<dbReference type="GO" id="GO:0003735">
    <property type="term" value="F:structural constituent of ribosome"/>
    <property type="evidence" value="ECO:0007669"/>
    <property type="project" value="InterPro"/>
</dbReference>
<proteinExistence type="inferred from homology"/>
<dbReference type="PANTHER" id="PTHR11710:SF0">
    <property type="entry name" value="40S RIBOSOMAL PROTEIN S19"/>
    <property type="match status" value="1"/>
</dbReference>
<evidence type="ECO:0000256" key="5">
    <source>
        <dbReference type="HAMAP-Rule" id="MF_01474"/>
    </source>
</evidence>
<dbReference type="OrthoDB" id="371836at2157"/>
<dbReference type="GO" id="GO:0003723">
    <property type="term" value="F:RNA binding"/>
    <property type="evidence" value="ECO:0007669"/>
    <property type="project" value="TreeGrafter"/>
</dbReference>
<dbReference type="AlphaFoldDB" id="A0A076LC75"/>
<evidence type="ECO:0000256" key="3">
    <source>
        <dbReference type="ARBA" id="ARBA00023274"/>
    </source>
</evidence>
<comment type="subunit">
    <text evidence="5">Part of the 30S ribosomal subunit.</text>
</comment>
<dbReference type="InterPro" id="IPR036390">
    <property type="entry name" value="WH_DNA-bd_sf"/>
</dbReference>
<dbReference type="GeneID" id="24891827"/>
<dbReference type="HOGENOM" id="CLU_108559_1_0_2"/>
<comment type="function">
    <text evidence="5">May be involved in maturation of the 30S ribosomal subunit.</text>
</comment>
<dbReference type="PROSITE" id="PS00628">
    <property type="entry name" value="RIBOSOMAL_S19E"/>
    <property type="match status" value="1"/>
</dbReference>
<dbReference type="KEGG" id="mjh:JH146_1208"/>
<sequence length="148" mass="16982">MVTVYDVPADKLIQKTAEKLKEMNIGVPEWVPFVKTGVSRERRPEQDDWWYIRCASILRKIYIYGPVGVSRLRTAYGGRKNRGHAPEHFYKGSGNIIRKALQELEKLGLVEKTPEGRVITPKGRSFLDNIAKEVRDEIINEIPALAKY</sequence>
<dbReference type="InterPro" id="IPR027548">
    <property type="entry name" value="Ribosomal_eS19_archaeal"/>
</dbReference>
<organism evidence="6 7">
    <name type="scientific">Methanocaldococcus bathoardescens</name>
    <dbReference type="NCBI Taxonomy" id="1301915"/>
    <lineage>
        <taxon>Archaea</taxon>
        <taxon>Methanobacteriati</taxon>
        <taxon>Methanobacteriota</taxon>
        <taxon>Methanomada group</taxon>
        <taxon>Methanococci</taxon>
        <taxon>Methanococcales</taxon>
        <taxon>Methanocaldococcaceae</taxon>
        <taxon>Methanocaldococcus</taxon>
    </lineage>
</organism>
<dbReference type="HAMAP" id="MF_01474">
    <property type="entry name" value="Ribosomal_eS19"/>
    <property type="match status" value="1"/>
</dbReference>
<dbReference type="RefSeq" id="WP_048202168.1">
    <property type="nucleotide sequence ID" value="NZ_CP009149.1"/>
</dbReference>
<dbReference type="Proteomes" id="UP000028781">
    <property type="component" value="Chromosome"/>
</dbReference>
<name>A0A076LC75_9EURY</name>
<evidence type="ECO:0000256" key="2">
    <source>
        <dbReference type="ARBA" id="ARBA00022980"/>
    </source>
</evidence>
<evidence type="ECO:0000256" key="4">
    <source>
        <dbReference type="ARBA" id="ARBA00035143"/>
    </source>
</evidence>
<comment type="similarity">
    <text evidence="1 5">Belongs to the eukaryotic ribosomal protein eS19 family.</text>
</comment>
<dbReference type="SUPFAM" id="SSF46785">
    <property type="entry name" value="Winged helix' DNA-binding domain"/>
    <property type="match status" value="1"/>
</dbReference>
<evidence type="ECO:0000313" key="6">
    <source>
        <dbReference type="EMBL" id="AIJ06050.1"/>
    </source>
</evidence>
<dbReference type="EMBL" id="CP009149">
    <property type="protein sequence ID" value="AIJ06050.1"/>
    <property type="molecule type" value="Genomic_DNA"/>
</dbReference>
<dbReference type="SMART" id="SM01413">
    <property type="entry name" value="Ribosomal_S19e"/>
    <property type="match status" value="1"/>
</dbReference>
<dbReference type="GO" id="GO:0022627">
    <property type="term" value="C:cytosolic small ribosomal subunit"/>
    <property type="evidence" value="ECO:0007669"/>
    <property type="project" value="TreeGrafter"/>
</dbReference>
<reference evidence="6 7" key="1">
    <citation type="journal article" date="2015" name="Int. J. Syst. Evol. Microbiol.">
        <title>M ethanocaldococcus bathoardescens sp. nov., a hyperthermophilic methanogen isolated from a volcanically active deep-sea hydrothermal vent.</title>
        <authorList>
            <person name="Stewart L.C."/>
            <person name="Jung J.H."/>
            <person name="Kim Y.T."/>
            <person name="Kwon S.W."/>
            <person name="Park C.S."/>
            <person name="Holden J.F."/>
        </authorList>
    </citation>
    <scope>NUCLEOTIDE SEQUENCE [LARGE SCALE GENOMIC DNA]</scope>
    <source>
        <strain evidence="6 7">JH146</strain>
    </source>
</reference>
<dbReference type="Gene3D" id="1.10.10.10">
    <property type="entry name" value="Winged helix-like DNA-binding domain superfamily/Winged helix DNA-binding domain"/>
    <property type="match status" value="1"/>
</dbReference>
<gene>
    <name evidence="5" type="primary">rps19e</name>
    <name evidence="6" type="ORF">JH146_1208</name>
</gene>
<dbReference type="InterPro" id="IPR018277">
    <property type="entry name" value="Ribosomal_eS19_CS"/>
</dbReference>